<dbReference type="InterPro" id="IPR039537">
    <property type="entry name" value="Retrotran_Ty1/copia-like"/>
</dbReference>
<dbReference type="GO" id="GO:0003676">
    <property type="term" value="F:nucleic acid binding"/>
    <property type="evidence" value="ECO:0007669"/>
    <property type="project" value="InterPro"/>
</dbReference>
<feature type="region of interest" description="Disordered" evidence="6">
    <location>
        <begin position="323"/>
        <end position="399"/>
    </location>
</feature>
<dbReference type="PROSITE" id="PS50994">
    <property type="entry name" value="INTEGRASE"/>
    <property type="match status" value="1"/>
</dbReference>
<feature type="compositionally biased region" description="Acidic residues" evidence="6">
    <location>
        <begin position="890"/>
        <end position="903"/>
    </location>
</feature>
<dbReference type="PANTHER" id="PTHR42648:SF18">
    <property type="entry name" value="RETROTRANSPOSON, UNCLASSIFIED-LIKE PROTEIN"/>
    <property type="match status" value="1"/>
</dbReference>
<evidence type="ECO:0000259" key="7">
    <source>
        <dbReference type="PROSITE" id="PS50158"/>
    </source>
</evidence>
<dbReference type="InterPro" id="IPR001584">
    <property type="entry name" value="Integrase_cat-core"/>
</dbReference>
<dbReference type="Proteomes" id="UP001418222">
    <property type="component" value="Unassembled WGS sequence"/>
</dbReference>
<dbReference type="InterPro" id="IPR036875">
    <property type="entry name" value="Znf_CCHC_sf"/>
</dbReference>
<name>A0AAP0G131_9ASPA</name>
<proteinExistence type="predicted"/>
<feature type="compositionally biased region" description="Basic and acidic residues" evidence="6">
    <location>
        <begin position="118"/>
        <end position="128"/>
    </location>
</feature>
<dbReference type="Gene3D" id="4.10.60.10">
    <property type="entry name" value="Zinc finger, CCHC-type"/>
    <property type="match status" value="1"/>
</dbReference>
<keyword evidence="5" id="KW-0862">Zinc</keyword>
<dbReference type="InterPro" id="IPR012337">
    <property type="entry name" value="RNaseH-like_sf"/>
</dbReference>
<dbReference type="InterPro" id="IPR001878">
    <property type="entry name" value="Znf_CCHC"/>
</dbReference>
<dbReference type="InterPro" id="IPR043502">
    <property type="entry name" value="DNA/RNA_pol_sf"/>
</dbReference>
<dbReference type="Gene3D" id="3.30.420.10">
    <property type="entry name" value="Ribonuclease H-like superfamily/Ribonuclease H"/>
    <property type="match status" value="1"/>
</dbReference>
<dbReference type="SUPFAM" id="SSF56672">
    <property type="entry name" value="DNA/RNA polymerases"/>
    <property type="match status" value="1"/>
</dbReference>
<sequence>MRTLKSASANAAPAPSKSASANAAPGPPKSASTYAAAPHTCTAATATQARRHHRLCNSSSPALATIAANQISNLRLHQASGAAQNHRRETPTQMRSCNHLKDFNQSPDAAKSPQVEQDELRELEHSDESTTASKELWEVVEDGVEEFTAEAEAAMTNAYRVALREAKKDKKALFILYQGVDVATFEKISDAETSKEAWEILQRSMQRVDKAKKVKLQSLRAQYEVMRMQSSEKVGDYVTRLRTLTNEMKRNGEVTDDVSFMEKLLRSMSKKFRHVVVAIEESKDLTTMAVDELVGSLQAHEYQMVQDEEESSGLGKALQTQLNFGESSGRGGGQRGRGYQGRGRGGRGGRDFGRNQYNQREVEQPQGWRHDAGGRGRGQSRGHGRDQGRGQGRGGRGDMSQTQCYNCGKFGHMSYDCWDPRKGGDVNHYAETSNTGCDLMMFLTVQGAGGGKNGIWYLDTGASNHMCGEKELFTSLEPNGGEVSFGDASKISVEGRGVVAVVLNGKEVLINDVFYVPGLRSNILSLGQLVEKGYRVLLRDDTLAMKDGHGKEVVRVKMTTNRLFTLTMDVKETACLARTEEEEEAWLWHHRMGHLGFTGLKLLSGSKMVEGLLMITPPQRVCEACTKGKQRRETFEGGKSRRATRPLELVHSDIAGPFETTSIGGSKYYITFTDDFSRKCWVYFLKEKVEALDKFRDFKTMAEKEVGQSLKVLRIDRGGEYTSRLFDDYCREWGISHQLTAAYSPQQNGVAKRKNLTIMNMARSMVKGKELPKKYWAEAVQVAVYVLNRCPTKSVKFKTPFEAWCGRKPSVKHLRVFGCVAYAHIPDQRRRKLDDRSERCIFVGYAPTSKAYKLYNPETEKDIISRDVVFEEGNCWSWNEEVKNTKGMFYDDDEEEGGEEAEAEMGGAEPPSPPSRVSGGALTPYSSGASTSGGGSGGASTSGSKDNRPQPRMRRLDEIYEDKTPALNNFSLYCYLADVEPCSYDEAVKEKSWRKAMDAEIASIKKNETWKLVDPPAGHKPLGVKWVYKVKKNKYGGVEKPKARLVVKGYRQVHGVNYDEVFAPVARIDTIRLIIALAAHHGWKIMQMDVVFAYLNGYLEEEVYIEQPPGYVVKGPERKVCKLDKALYGLKQGARAWNGRIDAFLQMHGYQKSPHEYALYTKVDKDGGMMIVCLYVDDMIFTGNNTTMYEEFREMMKKEFEMTDLGELSYFLGVEVKQGEDGIFISQKKYAEEILKKFRMEDSKPISTPADPGMKLSKESKEGAVDSTLFKSLVCSLRYLTFTRPDIMYAVGVVSRHMEEPKEDHFIAAKLILRYINGTRGHGLEYSTGEELALVGYSDSDYGGDVNDRKSTSGYAFNMGT</sequence>
<feature type="domain" description="CCHC-type" evidence="7">
    <location>
        <begin position="404"/>
        <end position="417"/>
    </location>
</feature>
<organism evidence="9 10">
    <name type="scientific">Platanthera zijinensis</name>
    <dbReference type="NCBI Taxonomy" id="2320716"/>
    <lineage>
        <taxon>Eukaryota</taxon>
        <taxon>Viridiplantae</taxon>
        <taxon>Streptophyta</taxon>
        <taxon>Embryophyta</taxon>
        <taxon>Tracheophyta</taxon>
        <taxon>Spermatophyta</taxon>
        <taxon>Magnoliopsida</taxon>
        <taxon>Liliopsida</taxon>
        <taxon>Asparagales</taxon>
        <taxon>Orchidaceae</taxon>
        <taxon>Orchidoideae</taxon>
        <taxon>Orchideae</taxon>
        <taxon>Orchidinae</taxon>
        <taxon>Platanthera</taxon>
    </lineage>
</organism>
<keyword evidence="5" id="KW-0863">Zinc-finger</keyword>
<keyword evidence="2" id="KW-0479">Metal-binding</keyword>
<accession>A0AAP0G131</accession>
<dbReference type="EMBL" id="JBBWWQ010000014">
    <property type="protein sequence ID" value="KAK8931359.1"/>
    <property type="molecule type" value="Genomic_DNA"/>
</dbReference>
<dbReference type="Pfam" id="PF00665">
    <property type="entry name" value="rve"/>
    <property type="match status" value="1"/>
</dbReference>
<evidence type="ECO:0000256" key="2">
    <source>
        <dbReference type="ARBA" id="ARBA00022723"/>
    </source>
</evidence>
<evidence type="ECO:0000256" key="3">
    <source>
        <dbReference type="ARBA" id="ARBA00022750"/>
    </source>
</evidence>
<evidence type="ECO:0000313" key="10">
    <source>
        <dbReference type="Proteomes" id="UP001418222"/>
    </source>
</evidence>
<evidence type="ECO:0000313" key="9">
    <source>
        <dbReference type="EMBL" id="KAK8931359.1"/>
    </source>
</evidence>
<dbReference type="InterPro" id="IPR036397">
    <property type="entry name" value="RNaseH_sf"/>
</dbReference>
<evidence type="ECO:0000256" key="4">
    <source>
        <dbReference type="ARBA" id="ARBA00022801"/>
    </source>
</evidence>
<dbReference type="Pfam" id="PF13976">
    <property type="entry name" value="gag_pre-integrs"/>
    <property type="match status" value="1"/>
</dbReference>
<protein>
    <submittedName>
        <fullName evidence="9">Uncharacterized protein</fullName>
    </submittedName>
</protein>
<keyword evidence="3" id="KW-0064">Aspartyl protease</keyword>
<dbReference type="InterPro" id="IPR013103">
    <property type="entry name" value="RVT_2"/>
</dbReference>
<dbReference type="PROSITE" id="PS50158">
    <property type="entry name" value="ZF_CCHC"/>
    <property type="match status" value="1"/>
</dbReference>
<dbReference type="Pfam" id="PF07727">
    <property type="entry name" value="RVT_2"/>
    <property type="match status" value="1"/>
</dbReference>
<keyword evidence="10" id="KW-1185">Reference proteome</keyword>
<dbReference type="Pfam" id="PF22936">
    <property type="entry name" value="Pol_BBD"/>
    <property type="match status" value="1"/>
</dbReference>
<reference evidence="9 10" key="1">
    <citation type="journal article" date="2022" name="Nat. Plants">
        <title>Genomes of leafy and leafless Platanthera orchids illuminate the evolution of mycoheterotrophy.</title>
        <authorList>
            <person name="Li M.H."/>
            <person name="Liu K.W."/>
            <person name="Li Z."/>
            <person name="Lu H.C."/>
            <person name="Ye Q.L."/>
            <person name="Zhang D."/>
            <person name="Wang J.Y."/>
            <person name="Li Y.F."/>
            <person name="Zhong Z.M."/>
            <person name="Liu X."/>
            <person name="Yu X."/>
            <person name="Liu D.K."/>
            <person name="Tu X.D."/>
            <person name="Liu B."/>
            <person name="Hao Y."/>
            <person name="Liao X.Y."/>
            <person name="Jiang Y.T."/>
            <person name="Sun W.H."/>
            <person name="Chen J."/>
            <person name="Chen Y.Q."/>
            <person name="Ai Y."/>
            <person name="Zhai J.W."/>
            <person name="Wu S.S."/>
            <person name="Zhou Z."/>
            <person name="Hsiao Y.Y."/>
            <person name="Wu W.L."/>
            <person name="Chen Y.Y."/>
            <person name="Lin Y.F."/>
            <person name="Hsu J.L."/>
            <person name="Li C.Y."/>
            <person name="Wang Z.W."/>
            <person name="Zhao X."/>
            <person name="Zhong W.Y."/>
            <person name="Ma X.K."/>
            <person name="Ma L."/>
            <person name="Huang J."/>
            <person name="Chen G.Z."/>
            <person name="Huang M.Z."/>
            <person name="Huang L."/>
            <person name="Peng D.H."/>
            <person name="Luo Y.B."/>
            <person name="Zou S.Q."/>
            <person name="Chen S.P."/>
            <person name="Lan S."/>
            <person name="Tsai W.C."/>
            <person name="Van de Peer Y."/>
            <person name="Liu Z.J."/>
        </authorList>
    </citation>
    <scope>NUCLEOTIDE SEQUENCE [LARGE SCALE GENOMIC DNA]</scope>
    <source>
        <strain evidence="9">Lor287</strain>
    </source>
</reference>
<dbReference type="SUPFAM" id="SSF53098">
    <property type="entry name" value="Ribonuclease H-like"/>
    <property type="match status" value="1"/>
</dbReference>
<evidence type="ECO:0000256" key="6">
    <source>
        <dbReference type="SAM" id="MobiDB-lite"/>
    </source>
</evidence>
<dbReference type="PANTHER" id="PTHR42648">
    <property type="entry name" value="TRANSPOSASE, PUTATIVE-RELATED"/>
    <property type="match status" value="1"/>
</dbReference>
<dbReference type="GO" id="GO:0008270">
    <property type="term" value="F:zinc ion binding"/>
    <property type="evidence" value="ECO:0007669"/>
    <property type="project" value="UniProtKB-KW"/>
</dbReference>
<dbReference type="SUPFAM" id="SSF57756">
    <property type="entry name" value="Retrovirus zinc finger-like domains"/>
    <property type="match status" value="1"/>
</dbReference>
<gene>
    <name evidence="9" type="ORF">KSP39_PZI016477</name>
</gene>
<dbReference type="InterPro" id="IPR057670">
    <property type="entry name" value="SH3_retrovirus"/>
</dbReference>
<dbReference type="GO" id="GO:0006508">
    <property type="term" value="P:proteolysis"/>
    <property type="evidence" value="ECO:0007669"/>
    <property type="project" value="UniProtKB-KW"/>
</dbReference>
<feature type="domain" description="Integrase catalytic" evidence="8">
    <location>
        <begin position="642"/>
        <end position="808"/>
    </location>
</feature>
<dbReference type="GO" id="GO:0004190">
    <property type="term" value="F:aspartic-type endopeptidase activity"/>
    <property type="evidence" value="ECO:0007669"/>
    <property type="project" value="UniProtKB-KW"/>
</dbReference>
<dbReference type="GO" id="GO:0015074">
    <property type="term" value="P:DNA integration"/>
    <property type="evidence" value="ECO:0007669"/>
    <property type="project" value="InterPro"/>
</dbReference>
<feature type="compositionally biased region" description="Gly residues" evidence="6">
    <location>
        <begin position="931"/>
        <end position="940"/>
    </location>
</feature>
<dbReference type="Pfam" id="PF00098">
    <property type="entry name" value="zf-CCHC"/>
    <property type="match status" value="1"/>
</dbReference>
<feature type="region of interest" description="Disordered" evidence="6">
    <location>
        <begin position="1"/>
        <end position="36"/>
    </location>
</feature>
<evidence type="ECO:0000259" key="8">
    <source>
        <dbReference type="PROSITE" id="PS50994"/>
    </source>
</evidence>
<dbReference type="Pfam" id="PF25597">
    <property type="entry name" value="SH3_retrovirus"/>
    <property type="match status" value="1"/>
</dbReference>
<comment type="caution">
    <text evidence="9">The sequence shown here is derived from an EMBL/GenBank/DDBJ whole genome shotgun (WGS) entry which is preliminary data.</text>
</comment>
<keyword evidence="4" id="KW-0378">Hydrolase</keyword>
<dbReference type="InterPro" id="IPR054722">
    <property type="entry name" value="PolX-like_BBD"/>
</dbReference>
<feature type="region of interest" description="Disordered" evidence="6">
    <location>
        <begin position="887"/>
        <end position="951"/>
    </location>
</feature>
<dbReference type="InterPro" id="IPR025724">
    <property type="entry name" value="GAG-pre-integrase_dom"/>
</dbReference>
<feature type="region of interest" description="Disordered" evidence="6">
    <location>
        <begin position="98"/>
        <end position="131"/>
    </location>
</feature>
<dbReference type="Pfam" id="PF14223">
    <property type="entry name" value="Retrotran_gag_2"/>
    <property type="match status" value="1"/>
</dbReference>
<evidence type="ECO:0000256" key="5">
    <source>
        <dbReference type="PROSITE-ProRule" id="PRU00047"/>
    </source>
</evidence>
<keyword evidence="1" id="KW-0645">Protease</keyword>
<feature type="compositionally biased region" description="Gly residues" evidence="6">
    <location>
        <begin position="328"/>
        <end position="343"/>
    </location>
</feature>
<evidence type="ECO:0000256" key="1">
    <source>
        <dbReference type="ARBA" id="ARBA00022670"/>
    </source>
</evidence>
<feature type="compositionally biased region" description="Basic and acidic residues" evidence="6">
    <location>
        <begin position="360"/>
        <end position="374"/>
    </location>
</feature>
<dbReference type="SMART" id="SM00343">
    <property type="entry name" value="ZnF_C2HC"/>
    <property type="match status" value="1"/>
</dbReference>